<proteinExistence type="predicted"/>
<dbReference type="GO" id="GO:0005737">
    <property type="term" value="C:cytoplasm"/>
    <property type="evidence" value="ECO:0007669"/>
    <property type="project" value="TreeGrafter"/>
</dbReference>
<dbReference type="EMBL" id="ASPP01012214">
    <property type="protein sequence ID" value="ETO20829.1"/>
    <property type="molecule type" value="Genomic_DNA"/>
</dbReference>
<reference evidence="2 3" key="1">
    <citation type="journal article" date="2013" name="Curr. Biol.">
        <title>The Genome of the Foraminiferan Reticulomyxa filosa.</title>
        <authorList>
            <person name="Glockner G."/>
            <person name="Hulsmann N."/>
            <person name="Schleicher M."/>
            <person name="Noegel A.A."/>
            <person name="Eichinger L."/>
            <person name="Gallinger C."/>
            <person name="Pawlowski J."/>
            <person name="Sierra R."/>
            <person name="Euteneuer U."/>
            <person name="Pillet L."/>
            <person name="Moustafa A."/>
            <person name="Platzer M."/>
            <person name="Groth M."/>
            <person name="Szafranski K."/>
            <person name="Schliwa M."/>
        </authorList>
    </citation>
    <scope>NUCLEOTIDE SEQUENCE [LARGE SCALE GENOMIC DNA]</scope>
</reference>
<dbReference type="Gene3D" id="3.60.20.10">
    <property type="entry name" value="Glutamine Phosphoribosylpyrophosphate, subunit 1, domain 1"/>
    <property type="match status" value="1"/>
</dbReference>
<dbReference type="Proteomes" id="UP000023152">
    <property type="component" value="Unassembled WGS sequence"/>
</dbReference>
<dbReference type="PANTHER" id="PTHR32194:SF6">
    <property type="entry name" value="PROTEASOME SUBUNIT BETA"/>
    <property type="match status" value="1"/>
</dbReference>
<dbReference type="GO" id="GO:0051603">
    <property type="term" value="P:proteolysis involved in protein catabolic process"/>
    <property type="evidence" value="ECO:0007669"/>
    <property type="project" value="InterPro"/>
</dbReference>
<protein>
    <recommendedName>
        <fullName evidence="4">Proteasome subunit beta type-4</fullName>
    </recommendedName>
</protein>
<evidence type="ECO:0008006" key="4">
    <source>
        <dbReference type="Google" id="ProtNLM"/>
    </source>
</evidence>
<sequence length="184" mass="21348">MSDFQTVIETLTDLETENFCENDGIALRAPDIHSYLTRICYNRRSRMDPLYNQFVIAGVVQSKEEEEKKVEQDFYLGYTDLYGTTFVDNYVATGIGGHIALPLLRKYYDENMTIQQAKKVLEDAMRVLYYRDCRSINKIIFAKVTREGGVEIEAPVSLETNWDMREINPVPAHLKVEKDEEKTE</sequence>
<dbReference type="InterPro" id="IPR029055">
    <property type="entry name" value="Ntn_hydrolases_N"/>
</dbReference>
<dbReference type="SUPFAM" id="SSF56235">
    <property type="entry name" value="N-terminal nucleophile aminohydrolases (Ntn hydrolases)"/>
    <property type="match status" value="1"/>
</dbReference>
<dbReference type="GO" id="GO:0005839">
    <property type="term" value="C:proteasome core complex"/>
    <property type="evidence" value="ECO:0007669"/>
    <property type="project" value="InterPro"/>
</dbReference>
<evidence type="ECO:0000313" key="3">
    <source>
        <dbReference type="Proteomes" id="UP000023152"/>
    </source>
</evidence>
<organism evidence="2 3">
    <name type="scientific">Reticulomyxa filosa</name>
    <dbReference type="NCBI Taxonomy" id="46433"/>
    <lineage>
        <taxon>Eukaryota</taxon>
        <taxon>Sar</taxon>
        <taxon>Rhizaria</taxon>
        <taxon>Retaria</taxon>
        <taxon>Foraminifera</taxon>
        <taxon>Monothalamids</taxon>
        <taxon>Reticulomyxidae</taxon>
        <taxon>Reticulomyxa</taxon>
    </lineage>
</organism>
<comment type="caution">
    <text evidence="2">The sequence shown here is derived from an EMBL/GenBank/DDBJ whole genome shotgun (WGS) entry which is preliminary data.</text>
</comment>
<gene>
    <name evidence="2" type="ORF">RFI_16378</name>
</gene>
<dbReference type="OrthoDB" id="10248542at2759"/>
<evidence type="ECO:0000256" key="1">
    <source>
        <dbReference type="ARBA" id="ARBA00023242"/>
    </source>
</evidence>
<evidence type="ECO:0000313" key="2">
    <source>
        <dbReference type="EMBL" id="ETO20829.1"/>
    </source>
</evidence>
<accession>X6N501</accession>
<dbReference type="PANTHER" id="PTHR32194">
    <property type="entry name" value="METALLOPROTEASE TLDD"/>
    <property type="match status" value="1"/>
</dbReference>
<keyword evidence="1" id="KW-0539">Nucleus</keyword>
<dbReference type="InterPro" id="IPR023333">
    <property type="entry name" value="Proteasome_suB-type"/>
</dbReference>
<dbReference type="Pfam" id="PF00227">
    <property type="entry name" value="Proteasome"/>
    <property type="match status" value="1"/>
</dbReference>
<dbReference type="InterPro" id="IPR001353">
    <property type="entry name" value="Proteasome_sua/b"/>
</dbReference>
<dbReference type="AlphaFoldDB" id="X6N501"/>
<keyword evidence="3" id="KW-1185">Reference proteome</keyword>
<name>X6N501_RETFI</name>